<dbReference type="Proteomes" id="UP000060602">
    <property type="component" value="Chromosome"/>
</dbReference>
<sequence>MAFVFMRRRRAGLRRQGAVLRWGMLGLVAGLLAGCAGGEPRIGDAYTVHTPIYADNRIFYLKPGDDERARVLEQAGAPASSDAERQLAVPANAPLSIMMRSVEIPALKDAAGVKTAGIDGPADYAVILDIAAKDDGSNQSIVVWYQRGVQPDQSLNFSNLLVYYVQRWDERVAPSFRLRVMDVTTERNAETLRALQRAQGVANGAASLANNPLVSPLVGVAFTAAELVLANQRNRMVLDYSVQLYSQSAVSQSAGSNLGLLKQGTYVVVGRPVAGTRGFWEKALTYNTRTNQVMDGAAPLNVPTALVSVGTFESIVPKSVLEKSVALTSLLGKVGTSASIEQVSDAQDRLQAALTAYTLGERLARYRDKNTLNDISLKLADDKFSKTLGGEERFLLLRGLNACFQLEKRNLKPLANLDEFRDLHDKPEGQECVDRS</sequence>
<dbReference type="AlphaFoldDB" id="A0A0X8NV12"/>
<proteinExistence type="predicted"/>
<evidence type="ECO:0000313" key="2">
    <source>
        <dbReference type="Proteomes" id="UP000060602"/>
    </source>
</evidence>
<protein>
    <submittedName>
        <fullName evidence="1">Uncharacterized protein</fullName>
    </submittedName>
</protein>
<dbReference type="PROSITE" id="PS51257">
    <property type="entry name" value="PROKAR_LIPOPROTEIN"/>
    <property type="match status" value="1"/>
</dbReference>
<dbReference type="EMBL" id="CP014060">
    <property type="protein sequence ID" value="AMG34887.1"/>
    <property type="molecule type" value="Genomic_DNA"/>
</dbReference>
<gene>
    <name evidence="1" type="ORF">AL504_01720</name>
</gene>
<evidence type="ECO:0000313" key="1">
    <source>
        <dbReference type="EMBL" id="AMG34887.1"/>
    </source>
</evidence>
<reference evidence="2" key="1">
    <citation type="submission" date="2015-12" db="EMBL/GenBank/DDBJ databases">
        <title>FDA dAtabase for Regulatory Grade micrObial Sequences (FDA-ARGOS): Supporting development and validation of Infectious Disease Dx tests.</title>
        <authorList>
            <person name="Case J."/>
            <person name="Tallon L."/>
            <person name="Sadzewicz L."/>
            <person name="Sengamalay N."/>
            <person name="Ott S."/>
            <person name="Godinez A."/>
            <person name="Nagaraj S."/>
            <person name="Nadendla S."/>
            <person name="Sichtig H."/>
        </authorList>
    </citation>
    <scope>NUCLEOTIDE SEQUENCE [LARGE SCALE GENOMIC DNA]</scope>
    <source>
        <strain evidence="2">FDAARGOS_147</strain>
    </source>
</reference>
<name>A0A0X8NV12_ALCXX</name>
<dbReference type="RefSeq" id="WP_006395439.1">
    <property type="nucleotide sequence ID" value="NZ_CP014060.2"/>
</dbReference>
<accession>A0A0X8NV12</accession>
<organism evidence="1 2">
    <name type="scientific">Alcaligenes xylosoxydans xylosoxydans</name>
    <name type="common">Achromobacter xylosoxidans</name>
    <dbReference type="NCBI Taxonomy" id="85698"/>
    <lineage>
        <taxon>Bacteria</taxon>
        <taxon>Pseudomonadati</taxon>
        <taxon>Pseudomonadota</taxon>
        <taxon>Betaproteobacteria</taxon>
        <taxon>Burkholderiales</taxon>
        <taxon>Alcaligenaceae</taxon>
        <taxon>Achromobacter</taxon>
    </lineage>
</organism>